<evidence type="ECO:0000259" key="1">
    <source>
        <dbReference type="PROSITE" id="PS50965"/>
    </source>
</evidence>
<evidence type="ECO:0000313" key="2">
    <source>
        <dbReference type="EMBL" id="MCZ8534305.1"/>
    </source>
</evidence>
<keyword evidence="3" id="KW-1185">Reference proteome</keyword>
<sequence>MLKVMDSCEYNLIGLQMLAKRLNDTHPQKEIILAKEKAAKAGLQGERRISEVFAKYTFPFEYILVENIGLNSNGKFQIDAIFLTPYFLVVLESKNISGKLFFKQNPAQLERETPNGKVDVFESPEIQLSRNIHLLQEWLGNQGLTIPIYGVIVLSNPKVRVIEPPKKLSAILPQTIPVYLRNLPRENVYFDTDKMKKFENQIKVGQQTYIPFPMCTRWGINPEDLRSGVQCESCDIHGMKKRKNGWTCPRCGHFDKLGHEKTIRDWFMLISDTITNKQCREFLHLESNYIAHRILQSMNLTKIGTSRNTKYKWIW</sequence>
<name>A0A9X3LAB8_9BACI</name>
<dbReference type="InterPro" id="IPR011528">
    <property type="entry name" value="NERD"/>
</dbReference>
<comment type="caution">
    <text evidence="2">The sequence shown here is derived from an EMBL/GenBank/DDBJ whole genome shotgun (WGS) entry which is preliminary data.</text>
</comment>
<evidence type="ECO:0000313" key="3">
    <source>
        <dbReference type="Proteomes" id="UP001152172"/>
    </source>
</evidence>
<dbReference type="RefSeq" id="WP_269922497.1">
    <property type="nucleotide sequence ID" value="NZ_JAMKBI010000009.1"/>
</dbReference>
<protein>
    <submittedName>
        <fullName evidence="2">NERD domain-containing protein</fullName>
    </submittedName>
</protein>
<dbReference type="AlphaFoldDB" id="A0A9X3LAB8"/>
<organism evidence="2 3">
    <name type="scientific">Psychrobacillus psychrodurans</name>
    <dbReference type="NCBI Taxonomy" id="126157"/>
    <lineage>
        <taxon>Bacteria</taxon>
        <taxon>Bacillati</taxon>
        <taxon>Bacillota</taxon>
        <taxon>Bacilli</taxon>
        <taxon>Bacillales</taxon>
        <taxon>Bacillaceae</taxon>
        <taxon>Psychrobacillus</taxon>
    </lineage>
</organism>
<dbReference type="PROSITE" id="PS50965">
    <property type="entry name" value="NERD"/>
    <property type="match status" value="1"/>
</dbReference>
<feature type="domain" description="NERD" evidence="1">
    <location>
        <begin position="41"/>
        <end position="158"/>
    </location>
</feature>
<gene>
    <name evidence="2" type="ORF">M9R61_13390</name>
</gene>
<reference evidence="2" key="1">
    <citation type="submission" date="2022-05" db="EMBL/GenBank/DDBJ databases">
        <authorList>
            <person name="Colautti A."/>
            <person name="Iacumin L."/>
        </authorList>
    </citation>
    <scope>NUCLEOTIDE SEQUENCE</scope>
    <source>
        <strain evidence="2">DSM 30747</strain>
    </source>
</reference>
<dbReference type="Proteomes" id="UP001152172">
    <property type="component" value="Unassembled WGS sequence"/>
</dbReference>
<accession>A0A9X3LAB8</accession>
<proteinExistence type="predicted"/>
<dbReference type="Pfam" id="PF08378">
    <property type="entry name" value="NERD"/>
    <property type="match status" value="1"/>
</dbReference>
<dbReference type="EMBL" id="JAMKBI010000009">
    <property type="protein sequence ID" value="MCZ8534305.1"/>
    <property type="molecule type" value="Genomic_DNA"/>
</dbReference>